<reference evidence="4 5" key="1">
    <citation type="journal article" date="2018" name="BMC Genomics">
        <title>Comparative genome analyses reveal sequence features reflecting distinct modes of host-adaptation between dicot and monocot powdery mildew.</title>
        <authorList>
            <person name="Wu Y."/>
            <person name="Ma X."/>
            <person name="Pan Z."/>
            <person name="Kale S.D."/>
            <person name="Song Y."/>
            <person name="King H."/>
            <person name="Zhang Q."/>
            <person name="Presley C."/>
            <person name="Deng X."/>
            <person name="Wei C.I."/>
            <person name="Xiao S."/>
        </authorList>
    </citation>
    <scope>NUCLEOTIDE SEQUENCE [LARGE SCALE GENOMIC DNA]</scope>
    <source>
        <strain evidence="4">UMSG1</strain>
    </source>
</reference>
<feature type="compositionally biased region" description="Basic and acidic residues" evidence="2">
    <location>
        <begin position="85"/>
        <end position="105"/>
    </location>
</feature>
<dbReference type="InterPro" id="IPR012349">
    <property type="entry name" value="Split_barrel_FMN-bd"/>
</dbReference>
<accession>A0A420ILV8</accession>
<evidence type="ECO:0000313" key="5">
    <source>
        <dbReference type="Proteomes" id="UP000285326"/>
    </source>
</evidence>
<dbReference type="SMART" id="SM00903">
    <property type="entry name" value="Flavin_Reduct"/>
    <property type="match status" value="1"/>
</dbReference>
<organism evidence="4 5">
    <name type="scientific">Golovinomyces cichoracearum</name>
    <dbReference type="NCBI Taxonomy" id="62708"/>
    <lineage>
        <taxon>Eukaryota</taxon>
        <taxon>Fungi</taxon>
        <taxon>Dikarya</taxon>
        <taxon>Ascomycota</taxon>
        <taxon>Pezizomycotina</taxon>
        <taxon>Leotiomycetes</taxon>
        <taxon>Erysiphales</taxon>
        <taxon>Erysiphaceae</taxon>
        <taxon>Golovinomyces</taxon>
    </lineage>
</organism>
<dbReference type="GO" id="GO:0042602">
    <property type="term" value="F:riboflavin reductase (NADPH) activity"/>
    <property type="evidence" value="ECO:0007669"/>
    <property type="project" value="TreeGrafter"/>
</dbReference>
<dbReference type="EMBL" id="MCBS01023335">
    <property type="protein sequence ID" value="RKF75544.1"/>
    <property type="molecule type" value="Genomic_DNA"/>
</dbReference>
<name>A0A420ILV8_9PEZI</name>
<dbReference type="Proteomes" id="UP000285326">
    <property type="component" value="Unassembled WGS sequence"/>
</dbReference>
<comment type="caution">
    <text evidence="4">The sequence shown here is derived from an EMBL/GenBank/DDBJ whole genome shotgun (WGS) entry which is preliminary data.</text>
</comment>
<sequence>MDSRFRKQAVRSIAKFVSRIRRFDLNSYRPDPIVAVINDFLGPRSPSYANVEAIKYPMGELCRMRVNESEKVENSFYFASSRVTNEGKDPENEDSKSNIDHEMSMKSEEHAELMPDRVRQIMRHVPQSIAILTTSFLSSTVKVSSGSGDSASSGVKGIGMTLSSVSTVTLRPEPIISFNIKKPSHTLDALRHHGHFLIHFPSCTKSGALLADRFSRGFLQHHHEQAQSFDKSTALSILNIRGQQTYLPALLSPAYPINNILKCEIYGENGYIDVADHVIVVGKVLKTWSITSSRNNKFATSSNTIASHGKNSGLTYYDGSYCFTGPKFS</sequence>
<evidence type="ECO:0000256" key="1">
    <source>
        <dbReference type="ARBA" id="ARBA00023002"/>
    </source>
</evidence>
<dbReference type="SUPFAM" id="SSF50475">
    <property type="entry name" value="FMN-binding split barrel"/>
    <property type="match status" value="1"/>
</dbReference>
<dbReference type="AlphaFoldDB" id="A0A420ILV8"/>
<dbReference type="GO" id="GO:0010181">
    <property type="term" value="F:FMN binding"/>
    <property type="evidence" value="ECO:0007669"/>
    <property type="project" value="InterPro"/>
</dbReference>
<dbReference type="Gene3D" id="2.30.110.10">
    <property type="entry name" value="Electron Transport, Fmn-binding Protein, Chain A"/>
    <property type="match status" value="1"/>
</dbReference>
<evidence type="ECO:0000313" key="4">
    <source>
        <dbReference type="EMBL" id="RKF75544.1"/>
    </source>
</evidence>
<dbReference type="InterPro" id="IPR002563">
    <property type="entry name" value="Flavin_Rdtase-like_dom"/>
</dbReference>
<dbReference type="PANTHER" id="PTHR30466">
    <property type="entry name" value="FLAVIN REDUCTASE"/>
    <property type="match status" value="1"/>
</dbReference>
<keyword evidence="1" id="KW-0560">Oxidoreductase</keyword>
<evidence type="ECO:0000256" key="2">
    <source>
        <dbReference type="SAM" id="MobiDB-lite"/>
    </source>
</evidence>
<protein>
    <submittedName>
        <fullName evidence="4">Putative flavin reductase family protein</fullName>
    </submittedName>
</protein>
<dbReference type="InterPro" id="IPR050268">
    <property type="entry name" value="NADH-dep_flavin_reductase"/>
</dbReference>
<proteinExistence type="predicted"/>
<dbReference type="Pfam" id="PF01613">
    <property type="entry name" value="Flavin_Reduct"/>
    <property type="match status" value="1"/>
</dbReference>
<feature type="region of interest" description="Disordered" evidence="2">
    <location>
        <begin position="83"/>
        <end position="105"/>
    </location>
</feature>
<gene>
    <name evidence="4" type="ORF">GcM1_233062</name>
</gene>
<feature type="domain" description="Flavin reductase like" evidence="3">
    <location>
        <begin position="122"/>
        <end position="297"/>
    </location>
</feature>
<evidence type="ECO:0000259" key="3">
    <source>
        <dbReference type="SMART" id="SM00903"/>
    </source>
</evidence>
<dbReference type="PANTHER" id="PTHR30466:SF1">
    <property type="entry name" value="FMN REDUCTASE (NADH) RUTF"/>
    <property type="match status" value="1"/>
</dbReference>